<name>A0AAV2N519_9HYME</name>
<proteinExistence type="predicted"/>
<reference evidence="1" key="1">
    <citation type="submission" date="2024-04" db="EMBL/GenBank/DDBJ databases">
        <authorList>
            <consortium name="Molecular Ecology Group"/>
        </authorList>
    </citation>
    <scope>NUCLEOTIDE SEQUENCE</scope>
</reference>
<protein>
    <submittedName>
        <fullName evidence="1">Uncharacterized protein</fullName>
    </submittedName>
</protein>
<keyword evidence="2" id="KW-1185">Reference proteome</keyword>
<accession>A0AAV2N519</accession>
<dbReference type="AlphaFoldDB" id="A0AAV2N519"/>
<evidence type="ECO:0000313" key="2">
    <source>
        <dbReference type="Proteomes" id="UP001497644"/>
    </source>
</evidence>
<dbReference type="Proteomes" id="UP001497644">
    <property type="component" value="Chromosome 10"/>
</dbReference>
<gene>
    <name evidence="1" type="ORF">LPLAT_LOCUS1520</name>
</gene>
<organism evidence="1 2">
    <name type="scientific">Lasius platythorax</name>
    <dbReference type="NCBI Taxonomy" id="488582"/>
    <lineage>
        <taxon>Eukaryota</taxon>
        <taxon>Metazoa</taxon>
        <taxon>Ecdysozoa</taxon>
        <taxon>Arthropoda</taxon>
        <taxon>Hexapoda</taxon>
        <taxon>Insecta</taxon>
        <taxon>Pterygota</taxon>
        <taxon>Neoptera</taxon>
        <taxon>Endopterygota</taxon>
        <taxon>Hymenoptera</taxon>
        <taxon>Apocrita</taxon>
        <taxon>Aculeata</taxon>
        <taxon>Formicoidea</taxon>
        <taxon>Formicidae</taxon>
        <taxon>Formicinae</taxon>
        <taxon>Lasius</taxon>
        <taxon>Lasius</taxon>
    </lineage>
</organism>
<sequence length="27" mass="3212">MRSGFFINHTDVLDYTTALWKSQIFGY</sequence>
<dbReference type="EMBL" id="OZ034833">
    <property type="protein sequence ID" value="CAL1675009.1"/>
    <property type="molecule type" value="Genomic_DNA"/>
</dbReference>
<evidence type="ECO:0000313" key="1">
    <source>
        <dbReference type="EMBL" id="CAL1675009.1"/>
    </source>
</evidence>